<evidence type="ECO:0000313" key="2">
    <source>
        <dbReference type="Proteomes" id="UP000719766"/>
    </source>
</evidence>
<accession>A0A9P7ARM0</accession>
<organism evidence="1 2">
    <name type="scientific">Suillus plorans</name>
    <dbReference type="NCBI Taxonomy" id="116603"/>
    <lineage>
        <taxon>Eukaryota</taxon>
        <taxon>Fungi</taxon>
        <taxon>Dikarya</taxon>
        <taxon>Basidiomycota</taxon>
        <taxon>Agaricomycotina</taxon>
        <taxon>Agaricomycetes</taxon>
        <taxon>Agaricomycetidae</taxon>
        <taxon>Boletales</taxon>
        <taxon>Suillineae</taxon>
        <taxon>Suillaceae</taxon>
        <taxon>Suillus</taxon>
    </lineage>
</organism>
<comment type="caution">
    <text evidence="1">The sequence shown here is derived from an EMBL/GenBank/DDBJ whole genome shotgun (WGS) entry which is preliminary data.</text>
</comment>
<evidence type="ECO:0000313" key="1">
    <source>
        <dbReference type="EMBL" id="KAG1795017.1"/>
    </source>
</evidence>
<dbReference type="EMBL" id="JABBWE010000023">
    <property type="protein sequence ID" value="KAG1795017.1"/>
    <property type="molecule type" value="Genomic_DNA"/>
</dbReference>
<dbReference type="GeneID" id="64600210"/>
<reference evidence="1" key="1">
    <citation type="journal article" date="2020" name="New Phytol.">
        <title>Comparative genomics reveals dynamic genome evolution in host specialist ectomycorrhizal fungi.</title>
        <authorList>
            <person name="Lofgren L.A."/>
            <person name="Nguyen N.H."/>
            <person name="Vilgalys R."/>
            <person name="Ruytinx J."/>
            <person name="Liao H.L."/>
            <person name="Branco S."/>
            <person name="Kuo A."/>
            <person name="LaButti K."/>
            <person name="Lipzen A."/>
            <person name="Andreopoulos W."/>
            <person name="Pangilinan J."/>
            <person name="Riley R."/>
            <person name="Hundley H."/>
            <person name="Na H."/>
            <person name="Barry K."/>
            <person name="Grigoriev I.V."/>
            <person name="Stajich J.E."/>
            <person name="Kennedy P.G."/>
        </authorList>
    </citation>
    <scope>NUCLEOTIDE SEQUENCE</scope>
    <source>
        <strain evidence="1">S12</strain>
    </source>
</reference>
<protein>
    <submittedName>
        <fullName evidence="1">Uncharacterized protein</fullName>
    </submittedName>
</protein>
<keyword evidence="2" id="KW-1185">Reference proteome</keyword>
<dbReference type="OrthoDB" id="2681898at2759"/>
<dbReference type="RefSeq" id="XP_041160969.1">
    <property type="nucleotide sequence ID" value="XM_041306446.1"/>
</dbReference>
<name>A0A9P7ARM0_9AGAM</name>
<dbReference type="Proteomes" id="UP000719766">
    <property type="component" value="Unassembled WGS sequence"/>
</dbReference>
<dbReference type="AlphaFoldDB" id="A0A9P7ARM0"/>
<proteinExistence type="predicted"/>
<sequence length="131" mass="14864">MLIQVVAHRSQEDELRNDHRAEIWSRLLSAASNSPPLENIGQLIFAAVIIFEHSFYIFDKRHYLQDRRKSDSSFHVTLEQYMASPHAAAVREAVSAAVHTDEEAMATAAHSANSWQTSFLRSYPPNTANLR</sequence>
<gene>
    <name evidence="1" type="ORF">HD556DRAFT_1442346</name>
</gene>